<comment type="caution">
    <text evidence="1">The sequence shown here is derived from an EMBL/GenBank/DDBJ whole genome shotgun (WGS) entry which is preliminary data.</text>
</comment>
<dbReference type="AlphaFoldDB" id="A0AAU9M566"/>
<evidence type="ECO:0008006" key="3">
    <source>
        <dbReference type="Google" id="ProtNLM"/>
    </source>
</evidence>
<dbReference type="EMBL" id="CAKMRJ010001112">
    <property type="protein sequence ID" value="CAH1420686.1"/>
    <property type="molecule type" value="Genomic_DNA"/>
</dbReference>
<keyword evidence="2" id="KW-1185">Reference proteome</keyword>
<evidence type="ECO:0000313" key="1">
    <source>
        <dbReference type="EMBL" id="CAH1420686.1"/>
    </source>
</evidence>
<dbReference type="PANTHER" id="PTHR47162:SF8">
    <property type="entry name" value="METHYL-CPG-BINDING DOMAIN-CONTAINING PROTEIN 9"/>
    <property type="match status" value="1"/>
</dbReference>
<dbReference type="PANTHER" id="PTHR47162">
    <property type="entry name" value="OS02G0192300 PROTEIN"/>
    <property type="match status" value="1"/>
</dbReference>
<proteinExistence type="predicted"/>
<name>A0AAU9M566_9ASTR</name>
<gene>
    <name evidence="1" type="ORF">LVIROSA_LOCUS8133</name>
</gene>
<dbReference type="Proteomes" id="UP001157418">
    <property type="component" value="Unassembled WGS sequence"/>
</dbReference>
<protein>
    <recommendedName>
        <fullName evidence="3">Exocyst subunit Exo70 family protein</fullName>
    </recommendedName>
</protein>
<organism evidence="1 2">
    <name type="scientific">Lactuca virosa</name>
    <dbReference type="NCBI Taxonomy" id="75947"/>
    <lineage>
        <taxon>Eukaryota</taxon>
        <taxon>Viridiplantae</taxon>
        <taxon>Streptophyta</taxon>
        <taxon>Embryophyta</taxon>
        <taxon>Tracheophyta</taxon>
        <taxon>Spermatophyta</taxon>
        <taxon>Magnoliopsida</taxon>
        <taxon>eudicotyledons</taxon>
        <taxon>Gunneridae</taxon>
        <taxon>Pentapetalae</taxon>
        <taxon>asterids</taxon>
        <taxon>campanulids</taxon>
        <taxon>Asterales</taxon>
        <taxon>Asteraceae</taxon>
        <taxon>Cichorioideae</taxon>
        <taxon>Cichorieae</taxon>
        <taxon>Lactucinae</taxon>
        <taxon>Lactuca</taxon>
    </lineage>
</organism>
<reference evidence="1 2" key="1">
    <citation type="submission" date="2022-01" db="EMBL/GenBank/DDBJ databases">
        <authorList>
            <person name="Xiong W."/>
            <person name="Schranz E."/>
        </authorList>
    </citation>
    <scope>NUCLEOTIDE SEQUENCE [LARGE SCALE GENOMIC DNA]</scope>
</reference>
<evidence type="ECO:0000313" key="2">
    <source>
        <dbReference type="Proteomes" id="UP001157418"/>
    </source>
</evidence>
<sequence length="182" mass="21218">MMVFSLDRHLALQVLMWMHRWEADFSIPEWAKVLDPVRKLPPNVGSRIRNCVRESLKKNPPEWAKKLLEASISKDMYKGNASGPTKRAVINVLKKTFPEDVKEVWINLRRKFGLVDKMSRKFKLLYEKEVGTLFRRFYENNMNRKPVEEIGKELEEILTSTEIPEVPWETGIGNQDNDAGSS</sequence>
<accession>A0AAU9M566</accession>